<evidence type="ECO:0000256" key="1">
    <source>
        <dbReference type="ARBA" id="ARBA00006623"/>
    </source>
</evidence>
<evidence type="ECO:0000259" key="2">
    <source>
        <dbReference type="Pfam" id="PF05603"/>
    </source>
</evidence>
<protein>
    <submittedName>
        <fullName evidence="4">Uncharacterized protein</fullName>
    </submittedName>
</protein>
<comment type="caution">
    <text evidence="4">The sequence shown here is derived from an EMBL/GenBank/DDBJ whole genome shotgun (WGS) entry which is preliminary data.</text>
</comment>
<comment type="similarity">
    <text evidence="1">Belongs to the OPI10 family.</text>
</comment>
<name>J4UAA9_TRIAS</name>
<dbReference type="VEuPathDB" id="FungiDB:A1Q1_03442"/>
<reference evidence="4 5" key="1">
    <citation type="journal article" date="2012" name="Eukaryot. Cell">
        <title>Draft genome sequence of CBS 2479, the standard type strain of Trichosporon asahii.</title>
        <authorList>
            <person name="Yang R.Y."/>
            <person name="Li H.T."/>
            <person name="Zhu H."/>
            <person name="Zhou G.P."/>
            <person name="Wang M."/>
            <person name="Wang L."/>
        </authorList>
    </citation>
    <scope>NUCLEOTIDE SEQUENCE [LARGE SCALE GENOMIC DNA]</scope>
    <source>
        <strain evidence="5">ATCC 90039 / CBS 2479 / JCM 2466 / KCTC 7840 / NCYC 2677 / UAMH 7654</strain>
    </source>
</reference>
<dbReference type="Proteomes" id="UP000002748">
    <property type="component" value="Unassembled WGS sequence"/>
</dbReference>
<dbReference type="GO" id="GO:0005634">
    <property type="term" value="C:nucleus"/>
    <property type="evidence" value="ECO:0007669"/>
    <property type="project" value="TreeGrafter"/>
</dbReference>
<proteinExistence type="inferred from homology"/>
<dbReference type="HOGENOM" id="CLU_084839_0_0_1"/>
<gene>
    <name evidence="4" type="ORF">A1Q1_03442</name>
</gene>
<dbReference type="GO" id="GO:0006606">
    <property type="term" value="P:protein import into nucleus"/>
    <property type="evidence" value="ECO:0007669"/>
    <property type="project" value="TreeGrafter"/>
</dbReference>
<dbReference type="PANTHER" id="PTHR12925">
    <property type="entry name" value="HIKESHI FAMILY MEMBER"/>
    <property type="match status" value="1"/>
</dbReference>
<dbReference type="GO" id="GO:0061608">
    <property type="term" value="F:nuclear import signal receptor activity"/>
    <property type="evidence" value="ECO:0007669"/>
    <property type="project" value="TreeGrafter"/>
</dbReference>
<dbReference type="Pfam" id="PF05603">
    <property type="entry name" value="Hikeshi-like_N"/>
    <property type="match status" value="1"/>
</dbReference>
<dbReference type="InterPro" id="IPR048364">
    <property type="entry name" value="Hikeshi-like_C"/>
</dbReference>
<organism evidence="4 5">
    <name type="scientific">Trichosporon asahii var. asahii (strain ATCC 90039 / CBS 2479 / JCM 2466 / KCTC 7840 / NBRC 103889/ NCYC 2677 / UAMH 7654)</name>
    <name type="common">Yeast</name>
    <dbReference type="NCBI Taxonomy" id="1186058"/>
    <lineage>
        <taxon>Eukaryota</taxon>
        <taxon>Fungi</taxon>
        <taxon>Dikarya</taxon>
        <taxon>Basidiomycota</taxon>
        <taxon>Agaricomycotina</taxon>
        <taxon>Tremellomycetes</taxon>
        <taxon>Trichosporonales</taxon>
        <taxon>Trichosporonaceae</taxon>
        <taxon>Trichosporon</taxon>
    </lineage>
</organism>
<accession>J4UAA9</accession>
<dbReference type="GeneID" id="25986955"/>
<dbReference type="PANTHER" id="PTHR12925:SF0">
    <property type="entry name" value="PROTEIN HIKESHI"/>
    <property type="match status" value="1"/>
</dbReference>
<evidence type="ECO:0000313" key="5">
    <source>
        <dbReference type="Proteomes" id="UP000002748"/>
    </source>
</evidence>
<dbReference type="GO" id="GO:0005829">
    <property type="term" value="C:cytosol"/>
    <property type="evidence" value="ECO:0007669"/>
    <property type="project" value="TreeGrafter"/>
</dbReference>
<dbReference type="AlphaFoldDB" id="J4UAA9"/>
<feature type="domain" description="Hikeshi-like C-terminal" evidence="3">
    <location>
        <begin position="171"/>
        <end position="215"/>
    </location>
</feature>
<dbReference type="InterPro" id="IPR008493">
    <property type="entry name" value="Hikeshi-like_N"/>
</dbReference>
<dbReference type="EMBL" id="ALBS01000233">
    <property type="protein sequence ID" value="EJT47665.1"/>
    <property type="molecule type" value="Genomic_DNA"/>
</dbReference>
<dbReference type="RefSeq" id="XP_014178715.1">
    <property type="nucleotide sequence ID" value="XM_014323240.1"/>
</dbReference>
<dbReference type="Pfam" id="PF21057">
    <property type="entry name" value="Hikeshi-like_C"/>
    <property type="match status" value="1"/>
</dbReference>
<dbReference type="KEGG" id="tasa:A1Q1_03442"/>
<sequence length="218" mass="23741">MFGAIVAGRLVCELPSIPGRADRSSDETHFVFLLENPYEIHHLTVFLTGTPFPEGYGATVHYAWPNAPNDWIALGGLTNARPSAIYKVNPPTNQAQGPAQVGIEIAPLAAVDALVQQRAASREKGAEIAAKVDVGKVAEKVVKNEREERGDSPVLAARCSLLAAHVADVQLWNYLHSFGDAPLTPQTPIPLSVFQKWYDNFTRKLGNDRGASFLDRED</sequence>
<dbReference type="InterPro" id="IPR031318">
    <property type="entry name" value="OPI10"/>
</dbReference>
<feature type="domain" description="Hikeshi-like N-terminal" evidence="2">
    <location>
        <begin position="26"/>
        <end position="119"/>
    </location>
</feature>
<dbReference type="OrthoDB" id="10248398at2759"/>
<evidence type="ECO:0000313" key="4">
    <source>
        <dbReference type="EMBL" id="EJT47665.1"/>
    </source>
</evidence>
<evidence type="ECO:0000259" key="3">
    <source>
        <dbReference type="Pfam" id="PF21057"/>
    </source>
</evidence>